<dbReference type="SMART" id="SM00727">
    <property type="entry name" value="STI1"/>
    <property type="match status" value="1"/>
</dbReference>
<feature type="repeat" description="TPR" evidence="6">
    <location>
        <begin position="184"/>
        <end position="217"/>
    </location>
</feature>
<evidence type="ECO:0000313" key="8">
    <source>
        <dbReference type="EMBL" id="KAL3873310.1"/>
    </source>
</evidence>
<feature type="repeat" description="TPR" evidence="6">
    <location>
        <begin position="15"/>
        <end position="48"/>
    </location>
</feature>
<evidence type="ECO:0000259" key="7">
    <source>
        <dbReference type="SMART" id="SM00727"/>
    </source>
</evidence>
<organism evidence="8 9">
    <name type="scientific">Sinanodonta woodiana</name>
    <name type="common">Chinese pond mussel</name>
    <name type="synonym">Anodonta woodiana</name>
    <dbReference type="NCBI Taxonomy" id="1069815"/>
    <lineage>
        <taxon>Eukaryota</taxon>
        <taxon>Metazoa</taxon>
        <taxon>Spiralia</taxon>
        <taxon>Lophotrochozoa</taxon>
        <taxon>Mollusca</taxon>
        <taxon>Bivalvia</taxon>
        <taxon>Autobranchia</taxon>
        <taxon>Heteroconchia</taxon>
        <taxon>Palaeoheterodonta</taxon>
        <taxon>Unionida</taxon>
        <taxon>Unionoidea</taxon>
        <taxon>Unionidae</taxon>
        <taxon>Unioninae</taxon>
        <taxon>Sinanodonta</taxon>
    </lineage>
</organism>
<dbReference type="Gene3D" id="1.10.260.100">
    <property type="match status" value="1"/>
</dbReference>
<feature type="repeat" description="TPR" evidence="6">
    <location>
        <begin position="218"/>
        <end position="251"/>
    </location>
</feature>
<feature type="repeat" description="TPR" evidence="6">
    <location>
        <begin position="150"/>
        <end position="183"/>
    </location>
</feature>
<dbReference type="Pfam" id="PF13414">
    <property type="entry name" value="TPR_11"/>
    <property type="match status" value="2"/>
</dbReference>
<gene>
    <name evidence="8" type="ORF">ACJMK2_036444</name>
</gene>
<dbReference type="Pfam" id="PF13181">
    <property type="entry name" value="TPR_8"/>
    <property type="match status" value="1"/>
</dbReference>
<evidence type="ECO:0000313" key="9">
    <source>
        <dbReference type="Proteomes" id="UP001634394"/>
    </source>
</evidence>
<dbReference type="SMART" id="SM00028">
    <property type="entry name" value="TPR"/>
    <property type="match status" value="6"/>
</dbReference>
<dbReference type="Pfam" id="PF00515">
    <property type="entry name" value="TPR_1"/>
    <property type="match status" value="1"/>
</dbReference>
<feature type="repeat" description="TPR" evidence="6">
    <location>
        <begin position="90"/>
        <end position="123"/>
    </location>
</feature>
<keyword evidence="3" id="KW-0677">Repeat</keyword>
<evidence type="ECO:0000256" key="5">
    <source>
        <dbReference type="ARBA" id="ARBA00026193"/>
    </source>
</evidence>
<dbReference type="FunFam" id="1.25.40.10:FF:000027">
    <property type="entry name" value="stress-induced-phosphoprotein 1 isoform X1"/>
    <property type="match status" value="1"/>
</dbReference>
<dbReference type="PANTHER" id="PTHR22904">
    <property type="entry name" value="TPR REPEAT CONTAINING PROTEIN"/>
    <property type="match status" value="1"/>
</dbReference>
<dbReference type="Pfam" id="PF17830">
    <property type="entry name" value="STI1-HOP_DP"/>
    <property type="match status" value="1"/>
</dbReference>
<proteinExistence type="predicted"/>
<protein>
    <recommendedName>
        <fullName evidence="5">Stress-induced-phosphoprotein 1</fullName>
    </recommendedName>
</protein>
<dbReference type="Proteomes" id="UP001634394">
    <property type="component" value="Unassembled WGS sequence"/>
</dbReference>
<keyword evidence="4 6" id="KW-0802">TPR repeat</keyword>
<dbReference type="Gene3D" id="1.25.40.10">
    <property type="entry name" value="Tetratricopeptide repeat domain"/>
    <property type="match status" value="2"/>
</dbReference>
<keyword evidence="2" id="KW-0963">Cytoplasm</keyword>
<dbReference type="InterPro" id="IPR041243">
    <property type="entry name" value="STI1/HOP_DP"/>
</dbReference>
<dbReference type="InterPro" id="IPR006636">
    <property type="entry name" value="STI1_HS-bd"/>
</dbReference>
<evidence type="ECO:0000256" key="3">
    <source>
        <dbReference type="ARBA" id="ARBA00022737"/>
    </source>
</evidence>
<dbReference type="AlphaFoldDB" id="A0ABD3WLB4"/>
<evidence type="ECO:0000256" key="6">
    <source>
        <dbReference type="PROSITE-ProRule" id="PRU00339"/>
    </source>
</evidence>
<keyword evidence="9" id="KW-1185">Reference proteome</keyword>
<dbReference type="PROSITE" id="PS50005">
    <property type="entry name" value="TPR"/>
    <property type="match status" value="5"/>
</dbReference>
<name>A0ABD3WLB4_SINWO</name>
<evidence type="ECO:0000256" key="2">
    <source>
        <dbReference type="ARBA" id="ARBA00022490"/>
    </source>
</evidence>
<dbReference type="InterPro" id="IPR019734">
    <property type="entry name" value="TPR_rpt"/>
</dbReference>
<feature type="domain" description="STI1" evidence="7">
    <location>
        <begin position="279"/>
        <end position="318"/>
    </location>
</feature>
<dbReference type="FunFam" id="1.10.260.100:FF:000002">
    <property type="entry name" value="Stress-induced-phosphoprotein 1 (Hsp70/Hsp90-organizing)"/>
    <property type="match status" value="1"/>
</dbReference>
<comment type="caution">
    <text evidence="8">The sequence shown here is derived from an EMBL/GenBank/DDBJ whole genome shotgun (WGS) entry which is preliminary data.</text>
</comment>
<dbReference type="FunFam" id="1.25.40.10:FF:000010">
    <property type="entry name" value="Stress-induced phosphoprotein 1"/>
    <property type="match status" value="1"/>
</dbReference>
<dbReference type="EMBL" id="JBJQND010000006">
    <property type="protein sequence ID" value="KAL3873310.1"/>
    <property type="molecule type" value="Genomic_DNA"/>
</dbReference>
<comment type="subcellular location">
    <subcellularLocation>
        <location evidence="1">Cytoplasm</location>
    </subcellularLocation>
</comment>
<accession>A0ABD3WLB4</accession>
<sequence length="330" mass="37740">MCSNILRNMADAKKAVLAKEKGNEAYKAKKFDEALQHYEEACKLDPTNMTFLNNKAAVYFEQEEYDKCITECERAIELGREHRADFTNIAKAFARIGKAYMKKNDDDNALRYFNKSLSEQRTPEISKLVLEIDKKIKERDRLQYVNPELSLEEKNKGNEYFQKGNYPAALKHYTEAIKRNPDDAKLYSNRAACYTKLMEFNLALKDTEDCIRLDPTFVKGYLRKGAALIAMKEPSKAAQAYQKALDIDPNCQEAQDGYRSAVIAEGSDPEAVRKRAMADPEVQQILADPAMRLILEQMHKDPNALKEHLQNPDIAQKIEKLLECGIIAIR</sequence>
<dbReference type="GO" id="GO:0005737">
    <property type="term" value="C:cytoplasm"/>
    <property type="evidence" value="ECO:0007669"/>
    <property type="project" value="UniProtKB-SubCell"/>
</dbReference>
<dbReference type="SUPFAM" id="SSF48452">
    <property type="entry name" value="TPR-like"/>
    <property type="match status" value="2"/>
</dbReference>
<evidence type="ECO:0000256" key="4">
    <source>
        <dbReference type="ARBA" id="ARBA00022803"/>
    </source>
</evidence>
<reference evidence="8 9" key="1">
    <citation type="submission" date="2024-11" db="EMBL/GenBank/DDBJ databases">
        <title>Chromosome-level genome assembly of the freshwater bivalve Anodonta woodiana.</title>
        <authorList>
            <person name="Chen X."/>
        </authorList>
    </citation>
    <scope>NUCLEOTIDE SEQUENCE [LARGE SCALE GENOMIC DNA]</scope>
    <source>
        <strain evidence="8">MN2024</strain>
        <tissue evidence="8">Gills</tissue>
    </source>
</reference>
<dbReference type="InterPro" id="IPR011990">
    <property type="entry name" value="TPR-like_helical_dom_sf"/>
</dbReference>
<evidence type="ECO:0000256" key="1">
    <source>
        <dbReference type="ARBA" id="ARBA00004496"/>
    </source>
</evidence>
<dbReference type="PANTHER" id="PTHR22904:SF523">
    <property type="entry name" value="STRESS-INDUCED-PHOSPHOPROTEIN 1"/>
    <property type="match status" value="1"/>
</dbReference>